<evidence type="ECO:0000313" key="6">
    <source>
        <dbReference type="EMBL" id="MBO8427175.1"/>
    </source>
</evidence>
<name>A0A9D9GTZ2_9BACL</name>
<accession>A0A9D9GTZ2</accession>
<protein>
    <submittedName>
        <fullName evidence="6">NAD(P)/FAD-dependent oxidoreductase</fullName>
    </submittedName>
</protein>
<dbReference type="Pfam" id="PF13450">
    <property type="entry name" value="NAD_binding_8"/>
    <property type="match status" value="1"/>
</dbReference>
<evidence type="ECO:0000256" key="3">
    <source>
        <dbReference type="ARBA" id="ARBA00022827"/>
    </source>
</evidence>
<proteinExistence type="predicted"/>
<organism evidence="6 7">
    <name type="scientific">Candidatus Onthovivens merdipullorum</name>
    <dbReference type="NCBI Taxonomy" id="2840889"/>
    <lineage>
        <taxon>Bacteria</taxon>
        <taxon>Bacillati</taxon>
        <taxon>Bacillota</taxon>
        <taxon>Bacilli</taxon>
        <taxon>Bacillales</taxon>
        <taxon>Candidatus Onthovivens</taxon>
    </lineage>
</organism>
<evidence type="ECO:0000313" key="7">
    <source>
        <dbReference type="Proteomes" id="UP000823613"/>
    </source>
</evidence>
<dbReference type="AlphaFoldDB" id="A0A9D9GTZ2"/>
<dbReference type="PANTHER" id="PTHR46091:SF3">
    <property type="entry name" value="AMINE OXIDASE DOMAIN-CONTAINING PROTEIN"/>
    <property type="match status" value="1"/>
</dbReference>
<keyword evidence="2" id="KW-0732">Signal</keyword>
<evidence type="ECO:0000256" key="4">
    <source>
        <dbReference type="ARBA" id="ARBA00022857"/>
    </source>
</evidence>
<keyword evidence="1" id="KW-0285">Flavoprotein</keyword>
<evidence type="ECO:0000256" key="2">
    <source>
        <dbReference type="ARBA" id="ARBA00022729"/>
    </source>
</evidence>
<dbReference type="Proteomes" id="UP000823613">
    <property type="component" value="Unassembled WGS sequence"/>
</dbReference>
<gene>
    <name evidence="6" type="ORF">IAC58_01280</name>
</gene>
<keyword evidence="4" id="KW-0521">NADP</keyword>
<evidence type="ECO:0000256" key="1">
    <source>
        <dbReference type="ARBA" id="ARBA00022630"/>
    </source>
</evidence>
<keyword evidence="3" id="KW-0274">FAD</keyword>
<dbReference type="SUPFAM" id="SSF51905">
    <property type="entry name" value="FAD/NAD(P)-binding domain"/>
    <property type="match status" value="1"/>
</dbReference>
<sequence length="511" mass="57672">MDEERYDAVVIGSGNGGLIAALRLAKSNKKVLLVERHILPGGFATGFSRGRFYFEASLHELCELGNKDNYGTLYELFNELGVYDKINFVDVPEAFKVINSKTKESYEMPFGIDNFINKMEEYVPGSKKSVNTFFALGKEIKEATRYLNECRGKPDTKVLMKKYPNFMRVAVYDTDTVLNAIKMPKKAQEIISTYWSYLGTPTDELGFVHYCIMVYLYISLKAQIPLKRSHEISSILVKEIEDSGGTVYFGDGIKEIIFENKEISGVILDSGKKILTKHIISNASPSDVYLNMIKDKTLIPEEQLKLCSFRKLSGRGLSIFLGLNKSKEELGLNNYSYFIYDSLNSREAFEHMKGLDNYSQVAVVLNNAISDASPKGTTILYITSLYFSDIFDKTIDESNYFKLKERLANGFITRFEEATNSKIRDSIEEIEVATPLTYARYTSALDGSIYGYYTANLDNMMARLTTMYDEKILKGLRFCGGHAMRSSGYSSSYLSGDLAAKLTLGDLKEDK</sequence>
<dbReference type="EMBL" id="JADIMY010000026">
    <property type="protein sequence ID" value="MBO8427175.1"/>
    <property type="molecule type" value="Genomic_DNA"/>
</dbReference>
<comment type="caution">
    <text evidence="6">The sequence shown here is derived from an EMBL/GenBank/DDBJ whole genome shotgun (WGS) entry which is preliminary data.</text>
</comment>
<keyword evidence="5" id="KW-0520">NAD</keyword>
<dbReference type="PANTHER" id="PTHR46091">
    <property type="entry name" value="BLR7054 PROTEIN"/>
    <property type="match status" value="1"/>
</dbReference>
<evidence type="ECO:0000256" key="5">
    <source>
        <dbReference type="ARBA" id="ARBA00023027"/>
    </source>
</evidence>
<dbReference type="Gene3D" id="3.50.50.60">
    <property type="entry name" value="FAD/NAD(P)-binding domain"/>
    <property type="match status" value="2"/>
</dbReference>
<reference evidence="6" key="1">
    <citation type="submission" date="2020-10" db="EMBL/GenBank/DDBJ databases">
        <authorList>
            <person name="Gilroy R."/>
        </authorList>
    </citation>
    <scope>NUCLEOTIDE SEQUENCE</scope>
    <source>
        <strain evidence="6">11159</strain>
    </source>
</reference>
<reference evidence="6" key="2">
    <citation type="journal article" date="2021" name="PeerJ">
        <title>Extensive microbial diversity within the chicken gut microbiome revealed by metagenomics and culture.</title>
        <authorList>
            <person name="Gilroy R."/>
            <person name="Ravi A."/>
            <person name="Getino M."/>
            <person name="Pursley I."/>
            <person name="Horton D.L."/>
            <person name="Alikhan N.F."/>
            <person name="Baker D."/>
            <person name="Gharbi K."/>
            <person name="Hall N."/>
            <person name="Watson M."/>
            <person name="Adriaenssens E.M."/>
            <person name="Foster-Nyarko E."/>
            <person name="Jarju S."/>
            <person name="Secka A."/>
            <person name="Antonio M."/>
            <person name="Oren A."/>
            <person name="Chaudhuri R.R."/>
            <person name="La Ragione R."/>
            <person name="Hildebrand F."/>
            <person name="Pallen M.J."/>
        </authorList>
    </citation>
    <scope>NUCLEOTIDE SEQUENCE</scope>
    <source>
        <strain evidence="6">11159</strain>
    </source>
</reference>
<dbReference type="InterPro" id="IPR036188">
    <property type="entry name" value="FAD/NAD-bd_sf"/>
</dbReference>
<dbReference type="InterPro" id="IPR052206">
    <property type="entry name" value="Retinol_saturase"/>
</dbReference>